<protein>
    <submittedName>
        <fullName evidence="2">Uncharacterized protein</fullName>
    </submittedName>
</protein>
<evidence type="ECO:0000313" key="2">
    <source>
        <dbReference type="EnsemblPlants" id="Bra002943.1-P"/>
    </source>
</evidence>
<accession>M4CFG1</accession>
<evidence type="ECO:0000256" key="1">
    <source>
        <dbReference type="SAM" id="MobiDB-lite"/>
    </source>
</evidence>
<dbReference type="HOGENOM" id="CLU_1984727_0_0_1"/>
<dbReference type="AlphaFoldDB" id="M4CFG1"/>
<proteinExistence type="predicted"/>
<sequence>MDEVDGRFTGIDEDDGRFTGIDEDGGRFNGIDEDGGRFTGIGGMESEVVGIDRLLDVVAGFVADVATRVPRREDRRRVTISELNLDGMILNKQSIDQKVSNAEEDRLIGVDECGDEDRELSLSSAL</sequence>
<name>M4CFG1_BRACM</name>
<dbReference type="EnsemblPlants" id="Bra002943.1">
    <property type="protein sequence ID" value="Bra002943.1-P"/>
    <property type="gene ID" value="Bra002943"/>
</dbReference>
<keyword evidence="3" id="KW-1185">Reference proteome</keyword>
<reference evidence="2" key="3">
    <citation type="submission" date="2023-03" db="UniProtKB">
        <authorList>
            <consortium name="EnsemblPlants"/>
        </authorList>
    </citation>
    <scope>IDENTIFICATION</scope>
    <source>
        <strain evidence="2">cv. Chiifu-401-42</strain>
    </source>
</reference>
<organism evidence="2 3">
    <name type="scientific">Brassica campestris</name>
    <name type="common">Field mustard</name>
    <dbReference type="NCBI Taxonomy" id="3711"/>
    <lineage>
        <taxon>Eukaryota</taxon>
        <taxon>Viridiplantae</taxon>
        <taxon>Streptophyta</taxon>
        <taxon>Embryophyta</taxon>
        <taxon>Tracheophyta</taxon>
        <taxon>Spermatophyta</taxon>
        <taxon>Magnoliopsida</taxon>
        <taxon>eudicotyledons</taxon>
        <taxon>Gunneridae</taxon>
        <taxon>Pentapetalae</taxon>
        <taxon>rosids</taxon>
        <taxon>malvids</taxon>
        <taxon>Brassicales</taxon>
        <taxon>Brassicaceae</taxon>
        <taxon>Brassiceae</taxon>
        <taxon>Brassica</taxon>
    </lineage>
</organism>
<feature type="region of interest" description="Disordered" evidence="1">
    <location>
        <begin position="1"/>
        <end position="26"/>
    </location>
</feature>
<reference evidence="2 3" key="1">
    <citation type="journal article" date="2011" name="Nat. Genet.">
        <title>The genome of the mesopolyploid crop species Brassica rapa.</title>
        <authorList>
            <consortium name="Brassica rapa Genome Sequencing Project Consortium"/>
            <person name="Wang X."/>
            <person name="Wang H."/>
            <person name="Wang J."/>
            <person name="Sun R."/>
            <person name="Wu J."/>
            <person name="Liu S."/>
            <person name="Bai Y."/>
            <person name="Mun J.H."/>
            <person name="Bancroft I."/>
            <person name="Cheng F."/>
            <person name="Huang S."/>
            <person name="Li X."/>
            <person name="Hua W."/>
            <person name="Wang J."/>
            <person name="Wang X."/>
            <person name="Freeling M."/>
            <person name="Pires J.C."/>
            <person name="Paterson A.H."/>
            <person name="Chalhoub B."/>
            <person name="Wang B."/>
            <person name="Hayward A."/>
            <person name="Sharpe A.G."/>
            <person name="Park B.S."/>
            <person name="Weisshaar B."/>
            <person name="Liu B."/>
            <person name="Li B."/>
            <person name="Liu B."/>
            <person name="Tong C."/>
            <person name="Song C."/>
            <person name="Duran C."/>
            <person name="Peng C."/>
            <person name="Geng C."/>
            <person name="Koh C."/>
            <person name="Lin C."/>
            <person name="Edwards D."/>
            <person name="Mu D."/>
            <person name="Shen D."/>
            <person name="Soumpourou E."/>
            <person name="Li F."/>
            <person name="Fraser F."/>
            <person name="Conant G."/>
            <person name="Lassalle G."/>
            <person name="King G.J."/>
            <person name="Bonnema G."/>
            <person name="Tang H."/>
            <person name="Wang H."/>
            <person name="Belcram H."/>
            <person name="Zhou H."/>
            <person name="Hirakawa H."/>
            <person name="Abe H."/>
            <person name="Guo H."/>
            <person name="Wang H."/>
            <person name="Jin H."/>
            <person name="Parkin I.A."/>
            <person name="Batley J."/>
            <person name="Kim J.S."/>
            <person name="Just J."/>
            <person name="Li J."/>
            <person name="Xu J."/>
            <person name="Deng J."/>
            <person name="Kim J.A."/>
            <person name="Li J."/>
            <person name="Yu J."/>
            <person name="Meng J."/>
            <person name="Wang J."/>
            <person name="Min J."/>
            <person name="Poulain J."/>
            <person name="Wang J."/>
            <person name="Hatakeyama K."/>
            <person name="Wu K."/>
            <person name="Wang L."/>
            <person name="Fang L."/>
            <person name="Trick M."/>
            <person name="Links M.G."/>
            <person name="Zhao M."/>
            <person name="Jin M."/>
            <person name="Ramchiary N."/>
            <person name="Drou N."/>
            <person name="Berkman P.J."/>
            <person name="Cai Q."/>
            <person name="Huang Q."/>
            <person name="Li R."/>
            <person name="Tabata S."/>
            <person name="Cheng S."/>
            <person name="Zhang S."/>
            <person name="Zhang S."/>
            <person name="Huang S."/>
            <person name="Sato S."/>
            <person name="Sun S."/>
            <person name="Kwon S.J."/>
            <person name="Choi S.R."/>
            <person name="Lee T.H."/>
            <person name="Fan W."/>
            <person name="Zhao X."/>
            <person name="Tan X."/>
            <person name="Xu X."/>
            <person name="Wang Y."/>
            <person name="Qiu Y."/>
            <person name="Yin Y."/>
            <person name="Li Y."/>
            <person name="Du Y."/>
            <person name="Liao Y."/>
            <person name="Lim Y."/>
            <person name="Narusaka Y."/>
            <person name="Wang Y."/>
            <person name="Wang Z."/>
            <person name="Li Z."/>
            <person name="Wang Z."/>
            <person name="Xiong Z."/>
            <person name="Zhang Z."/>
        </authorList>
    </citation>
    <scope>NUCLEOTIDE SEQUENCE [LARGE SCALE GENOMIC DNA]</scope>
    <source>
        <strain evidence="2 3">cv. Chiifu-401-42</strain>
    </source>
</reference>
<reference evidence="2 3" key="2">
    <citation type="journal article" date="2018" name="Hortic Res">
        <title>Improved Brassica rapa reference genome by single-molecule sequencing and chromosome conformation capture technologies.</title>
        <authorList>
            <person name="Zhang L."/>
            <person name="Cai X."/>
            <person name="Wu J."/>
            <person name="Liu M."/>
            <person name="Grob S."/>
            <person name="Cheng F."/>
            <person name="Liang J."/>
            <person name="Cai C."/>
            <person name="Liu Z."/>
            <person name="Liu B."/>
            <person name="Wang F."/>
            <person name="Li S."/>
            <person name="Liu F."/>
            <person name="Li X."/>
            <person name="Cheng L."/>
            <person name="Yang W."/>
            <person name="Li M.H."/>
            <person name="Grossniklaus U."/>
            <person name="Zheng H."/>
            <person name="Wang X."/>
        </authorList>
    </citation>
    <scope>NUCLEOTIDE SEQUENCE [LARGE SCALE GENOMIC DNA]</scope>
    <source>
        <strain evidence="2 3">cv. Chiifu-401-42</strain>
    </source>
</reference>
<dbReference type="Gramene" id="Bra002943.1">
    <property type="protein sequence ID" value="Bra002943.1-P"/>
    <property type="gene ID" value="Bra002943"/>
</dbReference>
<dbReference type="InParanoid" id="M4CFG1"/>
<dbReference type="Proteomes" id="UP000011750">
    <property type="component" value="Chromosome A10"/>
</dbReference>
<evidence type="ECO:0000313" key="3">
    <source>
        <dbReference type="Proteomes" id="UP000011750"/>
    </source>
</evidence>